<keyword evidence="9" id="KW-0472">Membrane</keyword>
<feature type="binding site" evidence="7">
    <location>
        <position position="40"/>
    </location>
    <ligand>
        <name>ATP</name>
        <dbReference type="ChEBI" id="CHEBI:30616"/>
    </ligand>
</feature>
<feature type="domain" description="Protein kinase" evidence="10">
    <location>
        <begin position="11"/>
        <end position="268"/>
    </location>
</feature>
<dbReference type="InterPro" id="IPR011009">
    <property type="entry name" value="Kinase-like_dom_sf"/>
</dbReference>
<protein>
    <recommendedName>
        <fullName evidence="1">non-specific serine/threonine protein kinase</fullName>
        <ecNumber evidence="1">2.7.11.1</ecNumber>
    </recommendedName>
</protein>
<dbReference type="Proteomes" id="UP000219482">
    <property type="component" value="Unassembled WGS sequence"/>
</dbReference>
<evidence type="ECO:0000256" key="9">
    <source>
        <dbReference type="SAM" id="Phobius"/>
    </source>
</evidence>
<evidence type="ECO:0000313" key="12">
    <source>
        <dbReference type="Proteomes" id="UP000219482"/>
    </source>
</evidence>
<dbReference type="SUPFAM" id="SSF56112">
    <property type="entry name" value="Protein kinase-like (PK-like)"/>
    <property type="match status" value="1"/>
</dbReference>
<dbReference type="CDD" id="cd14014">
    <property type="entry name" value="STKc_PknB_like"/>
    <property type="match status" value="1"/>
</dbReference>
<dbReference type="SMART" id="SM00220">
    <property type="entry name" value="S_TKc"/>
    <property type="match status" value="1"/>
</dbReference>
<evidence type="ECO:0000256" key="5">
    <source>
        <dbReference type="ARBA" id="ARBA00022777"/>
    </source>
</evidence>
<dbReference type="InterPro" id="IPR008271">
    <property type="entry name" value="Ser/Thr_kinase_AS"/>
</dbReference>
<sequence length="674" mass="69539">MQTTRALGSRYLLERELGSGAMGQVWVALDQRTGERVAAKLLRPEFARDPEILTRFVQERSILLGLVHPNVVRVRDLVVEGDDLAIVMDLVDGADLRARLRAAGTLPAGEAVRITVDVLDALAAAHQGGILHRDVKPDNVLLTADEPPTVLLSDFGIARLAQETTVRMTGVLGTADYMAPEVFTEETASAASDVYGVGILLYELLAGRTPFAGGGTGYAIANRHVTAEPPPVEGMPAALDAVLQGMLAKDPTRRPPAASAAAALRTALPQVADVAALPVAPQPRSWTAATTGPVPAFGVVGHRAPADIDPGRTNIKGAAAQDAAGPAAVTDGATPWVAPFGDHDDDLAGAQTMLRSPRSRPAEATAAAAPETEPARSWVRDKRTWLIGAGSLVAVGAVVGVVALTGGGDDAPRTPTGGGAAAAAEITTLAPSEQLPSGLTTVREAAYDPGSGSLTTTVTWSADVALAGPLFESVPAAGDGKPCPDAFWSVPAVRDVTAGVPATACGWEIPVDVPAGGSVTAEYTVPVALDEGEETQAMRERLSEQGTATRTALEGLSATAVYPAQRLDDLEVQIGGTVRVGAPVELVVLPVWSGTGSADNISVVFSSRTPQPTLLLEQLGGQLEVRTDDCSGSLAFTDRVPYANTIGSRCTVSVRLGGLEARSRTFDVLQNTAG</sequence>
<feature type="transmembrane region" description="Helical" evidence="9">
    <location>
        <begin position="385"/>
        <end position="406"/>
    </location>
</feature>
<dbReference type="PANTHER" id="PTHR43289">
    <property type="entry name" value="MITOGEN-ACTIVATED PROTEIN KINASE KINASE KINASE 20-RELATED"/>
    <property type="match status" value="1"/>
</dbReference>
<evidence type="ECO:0000313" key="11">
    <source>
        <dbReference type="EMBL" id="SOE01465.1"/>
    </source>
</evidence>
<dbReference type="PROSITE" id="PS00108">
    <property type="entry name" value="PROTEIN_KINASE_ST"/>
    <property type="match status" value="1"/>
</dbReference>
<evidence type="ECO:0000256" key="8">
    <source>
        <dbReference type="SAM" id="MobiDB-lite"/>
    </source>
</evidence>
<proteinExistence type="predicted"/>
<keyword evidence="4 7" id="KW-0547">Nucleotide-binding</keyword>
<feature type="compositionally biased region" description="Low complexity" evidence="8">
    <location>
        <begin position="362"/>
        <end position="374"/>
    </location>
</feature>
<keyword evidence="9" id="KW-1133">Transmembrane helix</keyword>
<keyword evidence="12" id="KW-1185">Reference proteome</keyword>
<dbReference type="InterPro" id="IPR017441">
    <property type="entry name" value="Protein_kinase_ATP_BS"/>
</dbReference>
<evidence type="ECO:0000256" key="1">
    <source>
        <dbReference type="ARBA" id="ARBA00012513"/>
    </source>
</evidence>
<keyword evidence="6 7" id="KW-0067">ATP-binding</keyword>
<keyword evidence="3" id="KW-0808">Transferase</keyword>
<dbReference type="PROSITE" id="PS50011">
    <property type="entry name" value="PROTEIN_KINASE_DOM"/>
    <property type="match status" value="1"/>
</dbReference>
<evidence type="ECO:0000256" key="2">
    <source>
        <dbReference type="ARBA" id="ARBA00022527"/>
    </source>
</evidence>
<accession>A0A286H126</accession>
<dbReference type="RefSeq" id="WP_097184804.1">
    <property type="nucleotide sequence ID" value="NZ_OCNK01000003.1"/>
</dbReference>
<organism evidence="11 12">
    <name type="scientific">Blastococcus haudaquaticus</name>
    <dbReference type="NCBI Taxonomy" id="1938745"/>
    <lineage>
        <taxon>Bacteria</taxon>
        <taxon>Bacillati</taxon>
        <taxon>Actinomycetota</taxon>
        <taxon>Actinomycetes</taxon>
        <taxon>Geodermatophilales</taxon>
        <taxon>Geodermatophilaceae</taxon>
        <taxon>Blastococcus</taxon>
    </lineage>
</organism>
<dbReference type="GO" id="GO:0004674">
    <property type="term" value="F:protein serine/threonine kinase activity"/>
    <property type="evidence" value="ECO:0007669"/>
    <property type="project" value="UniProtKB-KW"/>
</dbReference>
<dbReference type="Gene3D" id="3.30.200.20">
    <property type="entry name" value="Phosphorylase Kinase, domain 1"/>
    <property type="match status" value="1"/>
</dbReference>
<keyword evidence="5 11" id="KW-0418">Kinase</keyword>
<dbReference type="Gene3D" id="1.10.510.10">
    <property type="entry name" value="Transferase(Phosphotransferase) domain 1"/>
    <property type="match status" value="1"/>
</dbReference>
<dbReference type="PANTHER" id="PTHR43289:SF6">
    <property type="entry name" value="SERINE_THREONINE-PROTEIN KINASE NEKL-3"/>
    <property type="match status" value="1"/>
</dbReference>
<dbReference type="Pfam" id="PF00069">
    <property type="entry name" value="Pkinase"/>
    <property type="match status" value="1"/>
</dbReference>
<evidence type="ECO:0000256" key="4">
    <source>
        <dbReference type="ARBA" id="ARBA00022741"/>
    </source>
</evidence>
<dbReference type="OrthoDB" id="9762169at2"/>
<feature type="region of interest" description="Disordered" evidence="8">
    <location>
        <begin position="355"/>
        <end position="374"/>
    </location>
</feature>
<evidence type="ECO:0000259" key="10">
    <source>
        <dbReference type="PROSITE" id="PS50011"/>
    </source>
</evidence>
<name>A0A286H126_9ACTN</name>
<dbReference type="GO" id="GO:0005524">
    <property type="term" value="F:ATP binding"/>
    <property type="evidence" value="ECO:0007669"/>
    <property type="project" value="UniProtKB-UniRule"/>
</dbReference>
<dbReference type="AlphaFoldDB" id="A0A286H126"/>
<evidence type="ECO:0000256" key="7">
    <source>
        <dbReference type="PROSITE-ProRule" id="PRU10141"/>
    </source>
</evidence>
<gene>
    <name evidence="11" type="ORF">SAMN06272739_3175</name>
</gene>
<keyword evidence="9" id="KW-0812">Transmembrane</keyword>
<evidence type="ECO:0000256" key="3">
    <source>
        <dbReference type="ARBA" id="ARBA00022679"/>
    </source>
</evidence>
<keyword evidence="2 11" id="KW-0723">Serine/threonine-protein kinase</keyword>
<dbReference type="InterPro" id="IPR000719">
    <property type="entry name" value="Prot_kinase_dom"/>
</dbReference>
<reference evidence="12" key="1">
    <citation type="submission" date="2017-09" db="EMBL/GenBank/DDBJ databases">
        <authorList>
            <person name="Varghese N."/>
            <person name="Submissions S."/>
        </authorList>
    </citation>
    <scope>NUCLEOTIDE SEQUENCE [LARGE SCALE GENOMIC DNA]</scope>
    <source>
        <strain evidence="12">DSM 44270</strain>
    </source>
</reference>
<dbReference type="EC" id="2.7.11.1" evidence="1"/>
<evidence type="ECO:0000256" key="6">
    <source>
        <dbReference type="ARBA" id="ARBA00022840"/>
    </source>
</evidence>
<dbReference type="PROSITE" id="PS00107">
    <property type="entry name" value="PROTEIN_KINASE_ATP"/>
    <property type="match status" value="1"/>
</dbReference>
<dbReference type="EMBL" id="OCNK01000003">
    <property type="protein sequence ID" value="SOE01465.1"/>
    <property type="molecule type" value="Genomic_DNA"/>
</dbReference>